<gene>
    <name evidence="1" type="ORF">CGC58_07105</name>
</gene>
<evidence type="ECO:0008006" key="3">
    <source>
        <dbReference type="Google" id="ProtNLM"/>
    </source>
</evidence>
<dbReference type="Proteomes" id="UP000217348">
    <property type="component" value="Chromosome"/>
</dbReference>
<organism evidence="1 2">
    <name type="scientific">Capnocytophaga stomatis</name>
    <dbReference type="NCBI Taxonomy" id="1848904"/>
    <lineage>
        <taxon>Bacteria</taxon>
        <taxon>Pseudomonadati</taxon>
        <taxon>Bacteroidota</taxon>
        <taxon>Flavobacteriia</taxon>
        <taxon>Flavobacteriales</taxon>
        <taxon>Flavobacteriaceae</taxon>
        <taxon>Capnocytophaga</taxon>
    </lineage>
</organism>
<accession>A0A250FWS0</accession>
<evidence type="ECO:0000313" key="2">
    <source>
        <dbReference type="Proteomes" id="UP000217348"/>
    </source>
</evidence>
<proteinExistence type="predicted"/>
<reference evidence="2" key="1">
    <citation type="submission" date="2017-06" db="EMBL/GenBank/DDBJ databases">
        <title>Capnocytophaga spp. assemblies.</title>
        <authorList>
            <person name="Gulvik C.A."/>
        </authorList>
    </citation>
    <scope>NUCLEOTIDE SEQUENCE [LARGE SCALE GENOMIC DNA]</scope>
    <source>
        <strain evidence="2">H2177</strain>
    </source>
</reference>
<dbReference type="AlphaFoldDB" id="A0A250FWS0"/>
<sequence length="193" mass="22166">MKKYFLILAILISSQCLGQDDKCLVRDNIGIKFFGLSFHPLGERQNAHLMPNKLDKNAYFVLNLGAIISAEKFVYENISIKFAQGIYADCAVRFGGFSHIGIRFKIFEIQKHKLSGGVGPTLVFRKNWQKLEGYHNPNVFKGGKDSQWQYLFLWYGGEFEYKYALNERFDLTTSFVPGYPDLMSLSFGVNYNL</sequence>
<dbReference type="EMBL" id="CP022387">
    <property type="protein sequence ID" value="ATA89514.1"/>
    <property type="molecule type" value="Genomic_DNA"/>
</dbReference>
<evidence type="ECO:0000313" key="1">
    <source>
        <dbReference type="EMBL" id="ATA89514.1"/>
    </source>
</evidence>
<dbReference type="RefSeq" id="WP_095896092.1">
    <property type="nucleotide sequence ID" value="NZ_CP022387.1"/>
</dbReference>
<dbReference type="KEGG" id="csto:CGC58_07105"/>
<protein>
    <recommendedName>
        <fullName evidence="3">Outer membrane protein beta-barrel domain-containing protein</fullName>
    </recommendedName>
</protein>
<name>A0A250FWS0_9FLAO</name>
<dbReference type="OrthoDB" id="1014067at2"/>